<sequence length="225" mass="25337">MSFRLPRSSTTTITTTTTTTTTVKPPPSSGSCVVTGDPHYYSFDKRVFDFMGICTYTLSKLCQFDKNLVDFNVEAKNEYWPGNTRVSYVRYVNVDVHGYRITLEQNREVKVDGKSVILPTTLPPEVKISYSGHHVMVTTSFGLSVLFDGNHRAEVKLYDTYSNQVCGLCGNFNGNETDDFLNPSGQLEKDPVDLGNSWQVENDTRLVNRRIIKLHRLKGCVQDSA</sequence>
<dbReference type="GeneID" id="121393933"/>
<reference evidence="4" key="1">
    <citation type="submission" date="2025-08" db="UniProtKB">
        <authorList>
            <consortium name="RefSeq"/>
        </authorList>
    </citation>
    <scope>IDENTIFICATION</scope>
    <source>
        <strain evidence="4">J_2021</strain>
        <tissue evidence="4">Erythrocytes</tissue>
    </source>
</reference>
<name>A0A8J1KU11_XENLA</name>
<dbReference type="RefSeq" id="XP_041419719.1">
    <property type="nucleotide sequence ID" value="XM_041563785.1"/>
</dbReference>
<dbReference type="SMART" id="SM00216">
    <property type="entry name" value="VWD"/>
    <property type="match status" value="1"/>
</dbReference>
<accession>A0A8J1KU11</accession>
<gene>
    <name evidence="4" type="primary">LOC121393933</name>
</gene>
<protein>
    <submittedName>
        <fullName evidence="4">Alpha-tectorin-like</fullName>
    </submittedName>
</protein>
<evidence type="ECO:0000313" key="4">
    <source>
        <dbReference type="RefSeq" id="XP_041419719.1"/>
    </source>
</evidence>
<dbReference type="InterPro" id="IPR001846">
    <property type="entry name" value="VWF_type-D"/>
</dbReference>
<proteinExistence type="predicted"/>
<dbReference type="AlphaFoldDB" id="A0A8J1KU11"/>
<dbReference type="PROSITE" id="PS51233">
    <property type="entry name" value="VWFD"/>
    <property type="match status" value="1"/>
</dbReference>
<dbReference type="PANTHER" id="PTHR46160">
    <property type="entry name" value="ALPHA-TECTORIN-RELATED"/>
    <property type="match status" value="1"/>
</dbReference>
<organism evidence="3 4">
    <name type="scientific">Xenopus laevis</name>
    <name type="common">African clawed frog</name>
    <dbReference type="NCBI Taxonomy" id="8355"/>
    <lineage>
        <taxon>Eukaryota</taxon>
        <taxon>Metazoa</taxon>
        <taxon>Chordata</taxon>
        <taxon>Craniata</taxon>
        <taxon>Vertebrata</taxon>
        <taxon>Euteleostomi</taxon>
        <taxon>Amphibia</taxon>
        <taxon>Batrachia</taxon>
        <taxon>Anura</taxon>
        <taxon>Pipoidea</taxon>
        <taxon>Pipidae</taxon>
        <taxon>Xenopodinae</taxon>
        <taxon>Xenopus</taxon>
        <taxon>Xenopus</taxon>
    </lineage>
</organism>
<dbReference type="PANTHER" id="PTHR46160:SF9">
    <property type="entry name" value="PROTEIN PRY2-RELATED"/>
    <property type="match status" value="1"/>
</dbReference>
<feature type="compositionally biased region" description="Low complexity" evidence="1">
    <location>
        <begin position="10"/>
        <end position="22"/>
    </location>
</feature>
<dbReference type="KEGG" id="xla:121393933"/>
<evidence type="ECO:0000259" key="2">
    <source>
        <dbReference type="PROSITE" id="PS51233"/>
    </source>
</evidence>
<feature type="region of interest" description="Disordered" evidence="1">
    <location>
        <begin position="1"/>
        <end position="29"/>
    </location>
</feature>
<dbReference type="InterPro" id="IPR052749">
    <property type="entry name" value="Alpha-tectorin"/>
</dbReference>
<dbReference type="OrthoDB" id="5945029at2759"/>
<feature type="domain" description="VWFD" evidence="2">
    <location>
        <begin position="30"/>
        <end position="208"/>
    </location>
</feature>
<evidence type="ECO:0000313" key="3">
    <source>
        <dbReference type="Proteomes" id="UP000186698"/>
    </source>
</evidence>
<dbReference type="Pfam" id="PF00094">
    <property type="entry name" value="VWD"/>
    <property type="match status" value="1"/>
</dbReference>
<keyword evidence="3" id="KW-1185">Reference proteome</keyword>
<dbReference type="Proteomes" id="UP000186698">
    <property type="component" value="Chromosome 5L"/>
</dbReference>
<evidence type="ECO:0000256" key="1">
    <source>
        <dbReference type="SAM" id="MobiDB-lite"/>
    </source>
</evidence>